<keyword evidence="9" id="KW-1185">Reference proteome</keyword>
<dbReference type="Pfam" id="PF08448">
    <property type="entry name" value="PAS_4"/>
    <property type="match status" value="3"/>
</dbReference>
<dbReference type="InterPro" id="IPR052162">
    <property type="entry name" value="Sensor_kinase/Photoreceptor"/>
</dbReference>
<reference evidence="8 9" key="1">
    <citation type="submission" date="2021-05" db="EMBL/GenBank/DDBJ databases">
        <authorList>
            <person name="Zhang Z.D."/>
            <person name="Osman G."/>
        </authorList>
    </citation>
    <scope>NUCLEOTIDE SEQUENCE [LARGE SCALE GENOMIC DNA]</scope>
    <source>
        <strain evidence="8 9">KCTC 32217</strain>
    </source>
</reference>
<evidence type="ECO:0000259" key="6">
    <source>
        <dbReference type="PROSITE" id="PS50112"/>
    </source>
</evidence>
<dbReference type="PROSITE" id="PS50112">
    <property type="entry name" value="PAS"/>
    <property type="match status" value="10"/>
</dbReference>
<dbReference type="SMART" id="SM00086">
    <property type="entry name" value="PAC"/>
    <property type="match status" value="10"/>
</dbReference>
<evidence type="ECO:0000256" key="4">
    <source>
        <dbReference type="ARBA" id="ARBA00022679"/>
    </source>
</evidence>
<gene>
    <name evidence="8" type="ORF">KI659_11005</name>
</gene>
<dbReference type="GO" id="GO:0006355">
    <property type="term" value="P:regulation of DNA-templated transcription"/>
    <property type="evidence" value="ECO:0007669"/>
    <property type="project" value="InterPro"/>
</dbReference>
<dbReference type="CDD" id="cd00130">
    <property type="entry name" value="PAS"/>
    <property type="match status" value="10"/>
</dbReference>
<sequence>MLQAYRKVFKDSVVPSAIFDVDAPTFTILDVNKAYTEVVKSSFEKIVGKGVFEAFPDLGEGENHGQSDLLAALKETIATKDVFKMPVIKYDVINQQTGKREEKYWELSSSPMLDSSGKVESLLIQINDITPHLRTLMGGGNIGMGKKSTSLFEEIDFKFKNIFDFSSAGIALLDLEGHWMEVNPKIPKMFGYSRWELLKMNFQKMTHPGDLDHCLELLDDLVEGKKDSFETEKRYYHRNGKVIWVVSSLTIVRKPNGEPNYFVAHFLDITEKKQIELALQESEQRHQSLVTHNPDAVYSFDLEGRFISANVSTYKLVEKTAEELIGSLFLPFIQFDDKRRVYENFLKASAGDSITYSCGVMTSTGKEKFIQVTNMPIISQDKIVGVHGIAKDITDKVLAEKQLLASKDQYEQLISTVDGIVWESDDNLKFHFVSPQTSHILGYDPNDWYANENFLMDHLHPEDKMRIWKEFLVGMEKGSNFSFEFRMINADGNTVWLRTNVAVIRQRKRTLLRGVLSDISEAREAIIALQANEAKLSKIMDSAVDVICTIDAEGTFVDLNPAAEQMWGYKPEEMKGRKIYEFILEEDLPKTYHEAEAIVNGKNIKTFENRYHHKNGHLVNNIWSASFDRQTGLMYCVARDISEKKAVEYQLQQSEQRFKNLVQNGADIVGIMDEEGVFKYVSPNTESITGFKSEEIVGKNGFEFVHPDDLEKISNKEEELANTNKVALPPHRFRCKDGSFIWIDSVITNHLSDPAINGLVFNSRDISFKIEADQELKKSEERHKLLFQLSPVPQFVYDSESLEILDVNQKAVDFYGYSYEEFTTLTIKDIRPKSDLPKLQASLEKMKGKQFKDFGIFTHQKKDGTLVKMEISGYEMDFHGNSSVMTVAVDVTEREKALDEIKNQKAKLIKAQEMAKMGYWQIDLKDNSLYWSEETYKIWEQEAENVSNVDWFYTTIYPQDVHIIQNSFTHSLETGSELDIEFRIQLKDGRIKWIHELGKMVLDEQGKQVYFEGTVQDITERKLVQAKLEESNQRYELLTQATSEAIFDWDMVNGDIYYGQGFEKMFGYDINELGQSRKEWIKFIHPNDKNDLDSSLDEFLEGTAQTWEHNCRLINAQGVKYYVNLYAIVVRSEEGIPLRLVGTIHDITLNEQQEKEKQLKFELGRSFALNDSPQLSMAGCLDSLLRYTEMIYGEVWVPAIAGQNQLTLLTHKGKLKVDPNRYPTLMDLDQGMQGAVWNQDQVSLLNELSNNDVYYRKEFAKLNKLETAVAFPLNSVGQSLAMVILYSKEKITDLNNLNYISSATLEQIASDFRRKTVENELNLFFDLSKDILAITGYDGYVKKVNNAIQSILGYTPQELLSIPFETLIHQEDVDRTKNFIEETRKNQSLAHFENRYIHKNGHEVWMAWTVSPYVQENVLFCVARDITENKLKEQELRESSERIFNILDSIKDGFYALDRNFKVTYFNDEAERLLQRKKEDVIGQSLWKEFPEAESPELKFYTNYKKVMDTQEPITFMEYFEPLEGWFDITAYPSEEGVSVYFKNVTDKILKDEEIEKANSRVNKILESIQDAFFAIEEDWTVTYWNKEAERLLGIGRENVEGRNLWEVFPEATKRQFYPKYKEALQDRKVVTVIDYYPPSDKWFEVTAYPAESGLSIYFKDYTEKKKMEVELEKFRKAYQGNPEDFAVVDVNNN</sequence>
<feature type="domain" description="PAS" evidence="6">
    <location>
        <begin position="1558"/>
        <end position="1628"/>
    </location>
</feature>
<dbReference type="PANTHER" id="PTHR43304">
    <property type="entry name" value="PHYTOCHROME-LIKE PROTEIN CPH1"/>
    <property type="match status" value="1"/>
</dbReference>
<feature type="domain" description="PAS" evidence="6">
    <location>
        <begin position="654"/>
        <end position="724"/>
    </location>
</feature>
<evidence type="ECO:0000256" key="3">
    <source>
        <dbReference type="ARBA" id="ARBA00022553"/>
    </source>
</evidence>
<feature type="domain" description="PAC" evidence="7">
    <location>
        <begin position="481"/>
        <end position="531"/>
    </location>
</feature>
<dbReference type="Pfam" id="PF08447">
    <property type="entry name" value="PAS_3"/>
    <property type="match status" value="6"/>
</dbReference>
<feature type="domain" description="PAC" evidence="7">
    <location>
        <begin position="978"/>
        <end position="1030"/>
    </location>
</feature>
<dbReference type="EMBL" id="JAHCMY010000005">
    <property type="protein sequence ID" value="MBS9524544.1"/>
    <property type="molecule type" value="Genomic_DNA"/>
</dbReference>
<evidence type="ECO:0000313" key="9">
    <source>
        <dbReference type="Proteomes" id="UP001319104"/>
    </source>
</evidence>
<dbReference type="InterPro" id="IPR013767">
    <property type="entry name" value="PAS_fold"/>
</dbReference>
<feature type="domain" description="PAS" evidence="6">
    <location>
        <begin position="1439"/>
        <end position="1490"/>
    </location>
</feature>
<feature type="domain" description="PAS" evidence="6">
    <location>
        <begin position="406"/>
        <end position="478"/>
    </location>
</feature>
<comment type="catalytic activity">
    <reaction evidence="1">
        <text>ATP + protein L-histidine = ADP + protein N-phospho-L-histidine.</text>
        <dbReference type="EC" id="2.7.13.3"/>
    </reaction>
</comment>
<dbReference type="Gene3D" id="2.10.70.100">
    <property type="match status" value="1"/>
</dbReference>
<feature type="domain" description="PAS" evidence="6">
    <location>
        <begin position="1031"/>
        <end position="1103"/>
    </location>
</feature>
<dbReference type="InterPro" id="IPR001610">
    <property type="entry name" value="PAC"/>
</dbReference>
<evidence type="ECO:0000256" key="5">
    <source>
        <dbReference type="ARBA" id="ARBA00022777"/>
    </source>
</evidence>
<dbReference type="EC" id="2.7.13.3" evidence="2"/>
<dbReference type="PANTHER" id="PTHR43304:SF1">
    <property type="entry name" value="PAC DOMAIN-CONTAINING PROTEIN"/>
    <property type="match status" value="1"/>
</dbReference>
<evidence type="ECO:0000256" key="2">
    <source>
        <dbReference type="ARBA" id="ARBA00012438"/>
    </source>
</evidence>
<feature type="domain" description="PAS" evidence="6">
    <location>
        <begin position="1317"/>
        <end position="1387"/>
    </location>
</feature>
<dbReference type="PROSITE" id="PS50113">
    <property type="entry name" value="PAC"/>
    <property type="match status" value="5"/>
</dbReference>
<dbReference type="Pfam" id="PF00989">
    <property type="entry name" value="PAS"/>
    <property type="match status" value="2"/>
</dbReference>
<dbReference type="GO" id="GO:0004673">
    <property type="term" value="F:protein histidine kinase activity"/>
    <property type="evidence" value="ECO:0007669"/>
    <property type="project" value="UniProtKB-EC"/>
</dbReference>
<dbReference type="Pfam" id="PF13426">
    <property type="entry name" value="PAS_9"/>
    <property type="match status" value="1"/>
</dbReference>
<dbReference type="InterPro" id="IPR013655">
    <property type="entry name" value="PAS_fold_3"/>
</dbReference>
<dbReference type="InterPro" id="IPR000700">
    <property type="entry name" value="PAS-assoc_C"/>
</dbReference>
<name>A0AAP2CIX9_9BACT</name>
<dbReference type="InterPro" id="IPR000014">
    <property type="entry name" value="PAS"/>
</dbReference>
<protein>
    <recommendedName>
        <fullName evidence="2">histidine kinase</fullName>
        <ecNumber evidence="2">2.7.13.3</ecNumber>
    </recommendedName>
</protein>
<keyword evidence="3" id="KW-0597">Phosphoprotein</keyword>
<keyword evidence="5" id="KW-0418">Kinase</keyword>
<feature type="domain" description="PAC" evidence="7">
    <location>
        <begin position="1107"/>
        <end position="1159"/>
    </location>
</feature>
<feature type="domain" description="PAC" evidence="7">
    <location>
        <begin position="229"/>
        <end position="281"/>
    </location>
</feature>
<keyword evidence="4" id="KW-0808">Transferase</keyword>
<evidence type="ECO:0000256" key="1">
    <source>
        <dbReference type="ARBA" id="ARBA00000085"/>
    </source>
</evidence>
<dbReference type="NCBIfam" id="TIGR00229">
    <property type="entry name" value="sensory_box"/>
    <property type="match status" value="11"/>
</dbReference>
<organism evidence="8 9">
    <name type="scientific">Litoribacter ruber</name>
    <dbReference type="NCBI Taxonomy" id="702568"/>
    <lineage>
        <taxon>Bacteria</taxon>
        <taxon>Pseudomonadati</taxon>
        <taxon>Bacteroidota</taxon>
        <taxon>Cytophagia</taxon>
        <taxon>Cytophagales</taxon>
        <taxon>Cyclobacteriaceae</taxon>
        <taxon>Litoribacter</taxon>
    </lineage>
</organism>
<dbReference type="SMART" id="SM00091">
    <property type="entry name" value="PAS"/>
    <property type="match status" value="12"/>
</dbReference>
<accession>A0AAP2CIX9</accession>
<evidence type="ECO:0000313" key="8">
    <source>
        <dbReference type="EMBL" id="MBS9524544.1"/>
    </source>
</evidence>
<feature type="domain" description="PAS" evidence="6">
    <location>
        <begin position="282"/>
        <end position="352"/>
    </location>
</feature>
<dbReference type="Proteomes" id="UP001319104">
    <property type="component" value="Unassembled WGS sequence"/>
</dbReference>
<dbReference type="SUPFAM" id="SSF55785">
    <property type="entry name" value="PYP-like sensor domain (PAS domain)"/>
    <property type="match status" value="12"/>
</dbReference>
<proteinExistence type="predicted"/>
<dbReference type="InterPro" id="IPR035965">
    <property type="entry name" value="PAS-like_dom_sf"/>
</dbReference>
<dbReference type="InterPro" id="IPR013656">
    <property type="entry name" value="PAS_4"/>
</dbReference>
<dbReference type="Gene3D" id="3.30.450.20">
    <property type="entry name" value="PAS domain"/>
    <property type="match status" value="12"/>
</dbReference>
<feature type="domain" description="PAS" evidence="6">
    <location>
        <begin position="779"/>
        <end position="850"/>
    </location>
</feature>
<comment type="caution">
    <text evidence="8">The sequence shown here is derived from an EMBL/GenBank/DDBJ whole genome shotgun (WGS) entry which is preliminary data.</text>
</comment>
<feature type="domain" description="PAS" evidence="6">
    <location>
        <begin position="532"/>
        <end position="602"/>
    </location>
</feature>
<evidence type="ECO:0000259" key="7">
    <source>
        <dbReference type="PROSITE" id="PS50113"/>
    </source>
</evidence>
<feature type="domain" description="PAC" evidence="7">
    <location>
        <begin position="1390"/>
        <end position="1438"/>
    </location>
</feature>
<feature type="domain" description="PAS" evidence="6">
    <location>
        <begin position="155"/>
        <end position="225"/>
    </location>
</feature>
<dbReference type="RefSeq" id="WP_213945398.1">
    <property type="nucleotide sequence ID" value="NZ_JAHCMY010000005.1"/>
</dbReference>